<feature type="compositionally biased region" description="Polar residues" evidence="1">
    <location>
        <begin position="102"/>
        <end position="115"/>
    </location>
</feature>
<dbReference type="AlphaFoldDB" id="A0A8X6Q0N4"/>
<dbReference type="Proteomes" id="UP000887013">
    <property type="component" value="Unassembled WGS sequence"/>
</dbReference>
<feature type="region of interest" description="Disordered" evidence="1">
    <location>
        <begin position="39"/>
        <end position="66"/>
    </location>
</feature>
<evidence type="ECO:0000313" key="2">
    <source>
        <dbReference type="EMBL" id="GFT95949.1"/>
    </source>
</evidence>
<proteinExistence type="predicted"/>
<evidence type="ECO:0000313" key="3">
    <source>
        <dbReference type="Proteomes" id="UP000887013"/>
    </source>
</evidence>
<dbReference type="EMBL" id="BMAW01121834">
    <property type="protein sequence ID" value="GFT95949.1"/>
    <property type="molecule type" value="Genomic_DNA"/>
</dbReference>
<gene>
    <name evidence="2" type="ORF">NPIL_427511</name>
</gene>
<comment type="caution">
    <text evidence="2">The sequence shown here is derived from an EMBL/GenBank/DDBJ whole genome shotgun (WGS) entry which is preliminary data.</text>
</comment>
<keyword evidence="3" id="KW-1185">Reference proteome</keyword>
<accession>A0A8X6Q0N4</accession>
<sequence>MTQVSILEIQGLVNNLCTSDQCSMQIQRSQNTSTQLQINFPQPGGKMNTPVTLTPSKKSRGNTKLPQILTIDEPIEEITEIDVMHGRGRHPPAPPKKKLTLPNHSDNVSKLSSSEKTPRSYRLKLTAKLIGTQPPESTPQTPVTI</sequence>
<feature type="region of interest" description="Disordered" evidence="1">
    <location>
        <begin position="83"/>
        <end position="121"/>
    </location>
</feature>
<organism evidence="2 3">
    <name type="scientific">Nephila pilipes</name>
    <name type="common">Giant wood spider</name>
    <name type="synonym">Nephila maculata</name>
    <dbReference type="NCBI Taxonomy" id="299642"/>
    <lineage>
        <taxon>Eukaryota</taxon>
        <taxon>Metazoa</taxon>
        <taxon>Ecdysozoa</taxon>
        <taxon>Arthropoda</taxon>
        <taxon>Chelicerata</taxon>
        <taxon>Arachnida</taxon>
        <taxon>Araneae</taxon>
        <taxon>Araneomorphae</taxon>
        <taxon>Entelegynae</taxon>
        <taxon>Araneoidea</taxon>
        <taxon>Nephilidae</taxon>
        <taxon>Nephila</taxon>
    </lineage>
</organism>
<evidence type="ECO:0000256" key="1">
    <source>
        <dbReference type="SAM" id="MobiDB-lite"/>
    </source>
</evidence>
<feature type="compositionally biased region" description="Basic residues" evidence="1">
    <location>
        <begin position="86"/>
        <end position="99"/>
    </location>
</feature>
<protein>
    <submittedName>
        <fullName evidence="2">Uncharacterized protein</fullName>
    </submittedName>
</protein>
<reference evidence="2" key="1">
    <citation type="submission" date="2020-08" db="EMBL/GenBank/DDBJ databases">
        <title>Multicomponent nature underlies the extraordinary mechanical properties of spider dragline silk.</title>
        <authorList>
            <person name="Kono N."/>
            <person name="Nakamura H."/>
            <person name="Mori M."/>
            <person name="Yoshida Y."/>
            <person name="Ohtoshi R."/>
            <person name="Malay A.D."/>
            <person name="Moran D.A.P."/>
            <person name="Tomita M."/>
            <person name="Numata K."/>
            <person name="Arakawa K."/>
        </authorList>
    </citation>
    <scope>NUCLEOTIDE SEQUENCE</scope>
</reference>
<name>A0A8X6Q0N4_NEPPI</name>